<dbReference type="SUPFAM" id="SSF49785">
    <property type="entry name" value="Galactose-binding domain-like"/>
    <property type="match status" value="1"/>
</dbReference>
<dbReference type="InterPro" id="IPR001286">
    <property type="entry name" value="Glyco_hydro_59"/>
</dbReference>
<dbReference type="PANTHER" id="PTHR15172">
    <property type="entry name" value="GALACTOCEREBROSIDASE"/>
    <property type="match status" value="1"/>
</dbReference>
<organism evidence="2 3">
    <name type="scientific">Microbacterium amylolyticum</name>
    <dbReference type="NCBI Taxonomy" id="936337"/>
    <lineage>
        <taxon>Bacteria</taxon>
        <taxon>Bacillati</taxon>
        <taxon>Actinomycetota</taxon>
        <taxon>Actinomycetes</taxon>
        <taxon>Micrococcales</taxon>
        <taxon>Microbacteriaceae</taxon>
        <taxon>Microbacterium</taxon>
    </lineage>
</organism>
<evidence type="ECO:0000313" key="2">
    <source>
        <dbReference type="EMBL" id="MBP2436104.1"/>
    </source>
</evidence>
<comment type="caution">
    <text evidence="2">The sequence shown here is derived from an EMBL/GenBank/DDBJ whole genome shotgun (WGS) entry which is preliminary data.</text>
</comment>
<dbReference type="PANTHER" id="PTHR15172:SF1">
    <property type="entry name" value="GALACTOCEREBROSIDASE"/>
    <property type="match status" value="1"/>
</dbReference>
<accession>A0ABS4ZFQ6</accession>
<dbReference type="Proteomes" id="UP001519362">
    <property type="component" value="Unassembled WGS sequence"/>
</dbReference>
<gene>
    <name evidence="2" type="ORF">JOF34_000690</name>
</gene>
<keyword evidence="3" id="KW-1185">Reference proteome</keyword>
<dbReference type="InterPro" id="IPR017853">
    <property type="entry name" value="GH"/>
</dbReference>
<dbReference type="Gene3D" id="2.60.120.260">
    <property type="entry name" value="Galactose-binding domain-like"/>
    <property type="match status" value="1"/>
</dbReference>
<dbReference type="EMBL" id="JAGIOL010000001">
    <property type="protein sequence ID" value="MBP2436104.1"/>
    <property type="molecule type" value="Genomic_DNA"/>
</dbReference>
<dbReference type="InterPro" id="IPR008979">
    <property type="entry name" value="Galactose-bd-like_sf"/>
</dbReference>
<dbReference type="RefSeq" id="WP_241244976.1">
    <property type="nucleotide sequence ID" value="NZ_CP049253.1"/>
</dbReference>
<dbReference type="Gene3D" id="3.20.20.80">
    <property type="entry name" value="Glycosidases"/>
    <property type="match status" value="1"/>
</dbReference>
<dbReference type="Pfam" id="PF02057">
    <property type="entry name" value="Glyco_hydro_59"/>
    <property type="match status" value="1"/>
</dbReference>
<evidence type="ECO:0000259" key="1">
    <source>
        <dbReference type="Pfam" id="PF02057"/>
    </source>
</evidence>
<name>A0ABS4ZFQ6_9MICO</name>
<reference evidence="2 3" key="1">
    <citation type="submission" date="2021-03" db="EMBL/GenBank/DDBJ databases">
        <title>Sequencing the genomes of 1000 actinobacteria strains.</title>
        <authorList>
            <person name="Klenk H.-P."/>
        </authorList>
    </citation>
    <scope>NUCLEOTIDE SEQUENCE [LARGE SCALE GENOMIC DNA]</scope>
    <source>
        <strain evidence="2 3">DSM 24221</strain>
    </source>
</reference>
<dbReference type="InterPro" id="IPR049161">
    <property type="entry name" value="GH59_cat"/>
</dbReference>
<feature type="domain" description="Glycosyl hydrolase family 59 catalytic" evidence="1">
    <location>
        <begin position="202"/>
        <end position="369"/>
    </location>
</feature>
<evidence type="ECO:0000313" key="3">
    <source>
        <dbReference type="Proteomes" id="UP001519362"/>
    </source>
</evidence>
<protein>
    <recommendedName>
        <fullName evidence="1">Glycosyl hydrolase family 59 catalytic domain-containing protein</fullName>
    </recommendedName>
</protein>
<proteinExistence type="predicted"/>
<sequence length="386" mass="41485">MIAGADIGPRRCDGPVHGGLRHRPAASAAVEIAADAVVDVCSASGTRLSASFTESASYSASNVCDGKASTSWSTWAPNQGAPAQAVLTAGFSGAWNISSVSFSIIEGTTQSFQVEARDSEGVWTELASEQPPAGGRVELTVDAPDATGIRVVFQTPGSYVKVNNMSLEGTASDAPGFIDWQEIIVDGNDVERDEAGAPFNTFGGFGAVSANNTSSLLVDYKEEHPDVYWNILHAIFDEETGAGLNHIKLELGGDVDTSSGAEPATKRAEDEPADVLRGAGFHLVADARTINPDINVEALRWAEPSWTEGDYDKCFAWYLETMEAAYDTFGIEFTYMSPSQNEVRGRQWQQNELDWTVWFAKALAEQANAEDARYDYSDIRIVALDS</sequence>
<dbReference type="SUPFAM" id="SSF51445">
    <property type="entry name" value="(Trans)glycosidases"/>
    <property type="match status" value="1"/>
</dbReference>